<dbReference type="STRING" id="6526.A0A2C9KAD0"/>
<feature type="domain" description="GAIN-B" evidence="6">
    <location>
        <begin position="1"/>
        <end position="61"/>
    </location>
</feature>
<keyword evidence="5" id="KW-1015">Disulfide bond</keyword>
<sequence length="89" mass="9740">EMNQDQIALCSFWNISNGESAGFWSQDGCQVVASQSHKNHTTCQCDHMTSFAIMLDTDNLKLASVIAEGSQESTVKTQGILGILELDIF</sequence>
<keyword evidence="2" id="KW-0812">Transmembrane</keyword>
<evidence type="ECO:0000256" key="1">
    <source>
        <dbReference type="ARBA" id="ARBA00004370"/>
    </source>
</evidence>
<dbReference type="PANTHER" id="PTHR12011:SF347">
    <property type="entry name" value="FI21270P1-RELATED"/>
    <property type="match status" value="1"/>
</dbReference>
<name>A0A2C9KAD0_BIOGL</name>
<evidence type="ECO:0000256" key="4">
    <source>
        <dbReference type="ARBA" id="ARBA00023136"/>
    </source>
</evidence>
<dbReference type="PROSITE" id="PS50221">
    <property type="entry name" value="GAIN_B"/>
    <property type="match status" value="1"/>
</dbReference>
<organism evidence="7 8">
    <name type="scientific">Biomphalaria glabrata</name>
    <name type="common">Bloodfluke planorb</name>
    <name type="synonym">Freshwater snail</name>
    <dbReference type="NCBI Taxonomy" id="6526"/>
    <lineage>
        <taxon>Eukaryota</taxon>
        <taxon>Metazoa</taxon>
        <taxon>Spiralia</taxon>
        <taxon>Lophotrochozoa</taxon>
        <taxon>Mollusca</taxon>
        <taxon>Gastropoda</taxon>
        <taxon>Heterobranchia</taxon>
        <taxon>Euthyneura</taxon>
        <taxon>Panpulmonata</taxon>
        <taxon>Hygrophila</taxon>
        <taxon>Lymnaeoidea</taxon>
        <taxon>Planorbidae</taxon>
        <taxon>Biomphalaria</taxon>
    </lineage>
</organism>
<keyword evidence="3" id="KW-1133">Transmembrane helix</keyword>
<gene>
    <name evidence="7" type="primary">106065578</name>
</gene>
<comment type="subcellular location">
    <subcellularLocation>
        <location evidence="1">Membrane</location>
    </subcellularLocation>
</comment>
<evidence type="ECO:0000256" key="5">
    <source>
        <dbReference type="ARBA" id="ARBA00023157"/>
    </source>
</evidence>
<dbReference type="EnsemblMetazoa" id="BGLB016939-RA">
    <property type="protein sequence ID" value="BGLB016939-PA"/>
    <property type="gene ID" value="BGLB016939"/>
</dbReference>
<dbReference type="VEuPathDB" id="VectorBase:BGLB016939"/>
<protein>
    <recommendedName>
        <fullName evidence="6">GAIN-B domain-containing protein</fullName>
    </recommendedName>
</protein>
<accession>A0A2C9KAD0</accession>
<dbReference type="Pfam" id="PF01825">
    <property type="entry name" value="GPS"/>
    <property type="match status" value="1"/>
</dbReference>
<dbReference type="InterPro" id="IPR046338">
    <property type="entry name" value="GAIN_dom_sf"/>
</dbReference>
<evidence type="ECO:0000259" key="6">
    <source>
        <dbReference type="PROSITE" id="PS50221"/>
    </source>
</evidence>
<keyword evidence="4" id="KW-0472">Membrane</keyword>
<dbReference type="GO" id="GO:0005886">
    <property type="term" value="C:plasma membrane"/>
    <property type="evidence" value="ECO:0007669"/>
    <property type="project" value="TreeGrafter"/>
</dbReference>
<evidence type="ECO:0000313" key="7">
    <source>
        <dbReference type="EnsemblMetazoa" id="BGLB016939-PA"/>
    </source>
</evidence>
<evidence type="ECO:0000313" key="8">
    <source>
        <dbReference type="Proteomes" id="UP000076420"/>
    </source>
</evidence>
<proteinExistence type="predicted"/>
<evidence type="ECO:0000256" key="3">
    <source>
        <dbReference type="ARBA" id="ARBA00022989"/>
    </source>
</evidence>
<dbReference type="Proteomes" id="UP000076420">
    <property type="component" value="Unassembled WGS sequence"/>
</dbReference>
<dbReference type="PANTHER" id="PTHR12011">
    <property type="entry name" value="ADHESION G-PROTEIN COUPLED RECEPTOR"/>
    <property type="match status" value="1"/>
</dbReference>
<dbReference type="InterPro" id="IPR000203">
    <property type="entry name" value="GPS"/>
</dbReference>
<reference evidence="7" key="1">
    <citation type="submission" date="2020-05" db="UniProtKB">
        <authorList>
            <consortium name="EnsemblMetazoa"/>
        </authorList>
    </citation>
    <scope>IDENTIFICATION</scope>
    <source>
        <strain evidence="7">BB02</strain>
    </source>
</reference>
<dbReference type="KEGG" id="bgt:106065578"/>
<dbReference type="SMART" id="SM00303">
    <property type="entry name" value="GPS"/>
    <property type="match status" value="1"/>
</dbReference>
<dbReference type="AlphaFoldDB" id="A0A2C9KAD0"/>
<dbReference type="Gene3D" id="2.60.220.50">
    <property type="match status" value="1"/>
</dbReference>
<evidence type="ECO:0000256" key="2">
    <source>
        <dbReference type="ARBA" id="ARBA00022692"/>
    </source>
</evidence>
<dbReference type="InterPro" id="IPR057244">
    <property type="entry name" value="GAIN_B"/>
</dbReference>
<dbReference type="VEuPathDB" id="VectorBase:BGLAX_044374"/>